<dbReference type="STRING" id="1684307.A0A316UG16"/>
<dbReference type="GO" id="GO:0003682">
    <property type="term" value="F:chromatin binding"/>
    <property type="evidence" value="ECO:0007669"/>
    <property type="project" value="TreeGrafter"/>
</dbReference>
<dbReference type="EMBL" id="KZ819321">
    <property type="protein sequence ID" value="PWN24196.1"/>
    <property type="molecule type" value="Genomic_DNA"/>
</dbReference>
<comment type="similarity">
    <text evidence="2">Belongs to the rad21 family.</text>
</comment>
<evidence type="ECO:0000259" key="6">
    <source>
        <dbReference type="Pfam" id="PF04824"/>
    </source>
</evidence>
<protein>
    <recommendedName>
        <fullName evidence="10">Rad21/Rec8-like protein N-terminal domain-containing protein</fullName>
    </recommendedName>
</protein>
<evidence type="ECO:0000256" key="2">
    <source>
        <dbReference type="ARBA" id="ARBA00009870"/>
    </source>
</evidence>
<dbReference type="Pfam" id="PF04825">
    <property type="entry name" value="Rad21_Rec8_N"/>
    <property type="match status" value="1"/>
</dbReference>
<feature type="coiled-coil region" evidence="4">
    <location>
        <begin position="323"/>
        <end position="350"/>
    </location>
</feature>
<gene>
    <name evidence="8" type="ORF">BCV69DRAFT_22791</name>
</gene>
<dbReference type="PANTHER" id="PTHR12585">
    <property type="entry name" value="SCC1 / RAD21 FAMILY MEMBER"/>
    <property type="match status" value="1"/>
</dbReference>
<proteinExistence type="inferred from homology"/>
<evidence type="ECO:0000259" key="7">
    <source>
        <dbReference type="Pfam" id="PF04825"/>
    </source>
</evidence>
<dbReference type="InterPro" id="IPR036390">
    <property type="entry name" value="WH_DNA-bd_sf"/>
</dbReference>
<feature type="compositionally biased region" description="Low complexity" evidence="5">
    <location>
        <begin position="242"/>
        <end position="257"/>
    </location>
</feature>
<dbReference type="GO" id="GO:0005634">
    <property type="term" value="C:nucleus"/>
    <property type="evidence" value="ECO:0007669"/>
    <property type="project" value="UniProtKB-SubCell"/>
</dbReference>
<dbReference type="GO" id="GO:0007064">
    <property type="term" value="P:mitotic sister chromatid cohesion"/>
    <property type="evidence" value="ECO:0007669"/>
    <property type="project" value="TreeGrafter"/>
</dbReference>
<feature type="region of interest" description="Disordered" evidence="5">
    <location>
        <begin position="487"/>
        <end position="511"/>
    </location>
</feature>
<keyword evidence="4" id="KW-0175">Coiled coil</keyword>
<evidence type="ECO:0000256" key="5">
    <source>
        <dbReference type="SAM" id="MobiDB-lite"/>
    </source>
</evidence>
<dbReference type="RefSeq" id="XP_025351356.1">
    <property type="nucleotide sequence ID" value="XM_025489829.1"/>
</dbReference>
<dbReference type="InterPro" id="IPR006910">
    <property type="entry name" value="Rad21_Rec8_N"/>
</dbReference>
<dbReference type="Pfam" id="PF04824">
    <property type="entry name" value="Rad21_Rec8"/>
    <property type="match status" value="1"/>
</dbReference>
<reference evidence="8 9" key="1">
    <citation type="journal article" date="2018" name="Mol. Biol. Evol.">
        <title>Broad Genomic Sampling Reveals a Smut Pathogenic Ancestry of the Fungal Clade Ustilaginomycotina.</title>
        <authorList>
            <person name="Kijpornyongpan T."/>
            <person name="Mondo S.J."/>
            <person name="Barry K."/>
            <person name="Sandor L."/>
            <person name="Lee J."/>
            <person name="Lipzen A."/>
            <person name="Pangilinan J."/>
            <person name="LaButti K."/>
            <person name="Hainaut M."/>
            <person name="Henrissat B."/>
            <person name="Grigoriev I.V."/>
            <person name="Spatafora J.W."/>
            <person name="Aime M.C."/>
        </authorList>
    </citation>
    <scope>NUCLEOTIDE SEQUENCE [LARGE SCALE GENOMIC DNA]</scope>
    <source>
        <strain evidence="8 9">MCA 4718</strain>
    </source>
</reference>
<dbReference type="GO" id="GO:1990414">
    <property type="term" value="P:replication-born double-strand break repair via sister chromatid exchange"/>
    <property type="evidence" value="ECO:0007669"/>
    <property type="project" value="TreeGrafter"/>
</dbReference>
<evidence type="ECO:0000313" key="8">
    <source>
        <dbReference type="EMBL" id="PWN24196.1"/>
    </source>
</evidence>
<evidence type="ECO:0000256" key="1">
    <source>
        <dbReference type="ARBA" id="ARBA00004123"/>
    </source>
</evidence>
<feature type="domain" description="Rad21/Rec8-like protein C-terminal eukaryotic" evidence="6">
    <location>
        <begin position="607"/>
        <end position="653"/>
    </location>
</feature>
<sequence>MFYSDVILSKRGPLGKVWLAAHFERKLNKTAFLQTNIENSVSAIVEQRAAPLALRLSGQLLLGVVRIYSRKAKYLLDDCTDALLKIKMAFRAGAVDMTSDQLAVSSNTITIPNAQTDINILLPDVGLENWDADLHVRAASTPSRQRRSTSGTPGGGRGHLARQSDITLPQAQYDIDDDAASLDLLSSGMGIASGEFDPDGGLDLGLDLFGEGDATAASRQRRDSAGRLVNADGDPIDRDDLSSLGAGRDAAGSDAGRPSVGDLLGATDVTRDESGFDFGGDDGGLDLTAAGLDVSASDIAAEQSLSLDDMTPRTKQQVTEAAEKRAADAAAKAAKDRKQLEDRVTELDGAGINALGKRNVDDILTEEQYLPRSRAYAALLSIHNDPAAHFGSLSKGSMSNLFAGSDLDLAPELNNLFVIDLDAHRAAKRARSTPEDDLSVEVGRRAAPAEEDQVDFGFGDETLGLGGGDGLDMPTLDDTMPALDITADESGLRKSQRIQARAEEDEAAGGDATLSQTGILAPLSRLGTPEMPEDVNLETESFTPTSSRLLAAFDTRPSDVETAALAAAEDANATQAASAQGWSKNTVRAQRVIRSQLNRDDEDSELRLDQVGANASRRAAAGFFFELLVLGTKDQVELKQDEPYGDIVIKGKTGLWT</sequence>
<evidence type="ECO:0008006" key="10">
    <source>
        <dbReference type="Google" id="ProtNLM"/>
    </source>
</evidence>
<keyword evidence="9" id="KW-1185">Reference proteome</keyword>
<accession>A0A316UG16</accession>
<keyword evidence="3" id="KW-0539">Nucleus</keyword>
<evidence type="ECO:0000313" key="9">
    <source>
        <dbReference type="Proteomes" id="UP000245942"/>
    </source>
</evidence>
<dbReference type="SUPFAM" id="SSF46785">
    <property type="entry name" value="Winged helix' DNA-binding domain"/>
    <property type="match status" value="1"/>
</dbReference>
<dbReference type="Proteomes" id="UP000245942">
    <property type="component" value="Unassembled WGS sequence"/>
</dbReference>
<dbReference type="GeneID" id="37011563"/>
<dbReference type="AlphaFoldDB" id="A0A316UG16"/>
<feature type="region of interest" description="Disordered" evidence="5">
    <location>
        <begin position="216"/>
        <end position="265"/>
    </location>
</feature>
<evidence type="ECO:0000256" key="4">
    <source>
        <dbReference type="SAM" id="Coils"/>
    </source>
</evidence>
<dbReference type="InterPro" id="IPR006909">
    <property type="entry name" value="Rad21/Rec8_C_eu"/>
</dbReference>
<organism evidence="8 9">
    <name type="scientific">Pseudomicrostroma glucosiphilum</name>
    <dbReference type="NCBI Taxonomy" id="1684307"/>
    <lineage>
        <taxon>Eukaryota</taxon>
        <taxon>Fungi</taxon>
        <taxon>Dikarya</taxon>
        <taxon>Basidiomycota</taxon>
        <taxon>Ustilaginomycotina</taxon>
        <taxon>Exobasidiomycetes</taxon>
        <taxon>Microstromatales</taxon>
        <taxon>Microstromatales incertae sedis</taxon>
        <taxon>Pseudomicrostroma</taxon>
    </lineage>
</organism>
<feature type="region of interest" description="Disordered" evidence="5">
    <location>
        <begin position="138"/>
        <end position="162"/>
    </location>
</feature>
<feature type="compositionally biased region" description="Low complexity" evidence="5">
    <location>
        <begin position="138"/>
        <end position="151"/>
    </location>
</feature>
<dbReference type="Gene3D" id="1.10.10.580">
    <property type="entry name" value="Structural maintenance of chromosome 1. Chain E"/>
    <property type="match status" value="1"/>
</dbReference>
<feature type="domain" description="Rad21/Rec8-like protein N-terminal" evidence="7">
    <location>
        <begin position="1"/>
        <end position="101"/>
    </location>
</feature>
<name>A0A316UG16_9BASI</name>
<dbReference type="InterPro" id="IPR023093">
    <property type="entry name" value="ScpA-like_C"/>
</dbReference>
<comment type="subcellular location">
    <subcellularLocation>
        <location evidence="1">Nucleus</location>
    </subcellularLocation>
</comment>
<dbReference type="OrthoDB" id="10071381at2759"/>
<evidence type="ECO:0000256" key="3">
    <source>
        <dbReference type="ARBA" id="ARBA00023242"/>
    </source>
</evidence>
<dbReference type="GO" id="GO:0030892">
    <property type="term" value="C:mitotic cohesin complex"/>
    <property type="evidence" value="ECO:0007669"/>
    <property type="project" value="TreeGrafter"/>
</dbReference>
<dbReference type="InterPro" id="IPR039781">
    <property type="entry name" value="Rad21/Rec8-like"/>
</dbReference>
<dbReference type="PANTHER" id="PTHR12585:SF69">
    <property type="entry name" value="FI11703P"/>
    <property type="match status" value="1"/>
</dbReference>